<keyword evidence="4" id="KW-0804">Transcription</keyword>
<evidence type="ECO:0000256" key="3">
    <source>
        <dbReference type="ARBA" id="ARBA00023125"/>
    </source>
</evidence>
<name>A0A6J3MD38_9PEZI</name>
<feature type="domain" description="Zn(2)-C6 fungal-type" evidence="6">
    <location>
        <begin position="9"/>
        <end position="44"/>
    </location>
</feature>
<dbReference type="GO" id="GO:0000976">
    <property type="term" value="F:transcription cis-regulatory region binding"/>
    <property type="evidence" value="ECO:0007669"/>
    <property type="project" value="TreeGrafter"/>
</dbReference>
<dbReference type="PANTHER" id="PTHR31845:SF39">
    <property type="entry name" value="TRANSCRIPTION FACTOR PBCR-RELATED"/>
    <property type="match status" value="1"/>
</dbReference>
<dbReference type="InterPro" id="IPR051089">
    <property type="entry name" value="prtT"/>
</dbReference>
<keyword evidence="5" id="KW-0539">Nucleus</keyword>
<keyword evidence="2" id="KW-0805">Transcription regulation</keyword>
<protein>
    <recommendedName>
        <fullName evidence="6">Zn(2)-C6 fungal-type domain-containing protein</fullName>
    </recommendedName>
</protein>
<reference evidence="8" key="2">
    <citation type="submission" date="2020-04" db="EMBL/GenBank/DDBJ databases">
        <authorList>
            <consortium name="NCBI Genome Project"/>
        </authorList>
    </citation>
    <scope>NUCLEOTIDE SEQUENCE</scope>
    <source>
        <strain evidence="8">CBS 342.82</strain>
    </source>
</reference>
<keyword evidence="3" id="KW-0238">DNA-binding</keyword>
<evidence type="ECO:0000256" key="1">
    <source>
        <dbReference type="ARBA" id="ARBA00004123"/>
    </source>
</evidence>
<dbReference type="CDD" id="cd00067">
    <property type="entry name" value="GAL4"/>
    <property type="match status" value="1"/>
</dbReference>
<dbReference type="RefSeq" id="XP_033462967.1">
    <property type="nucleotide sequence ID" value="XM_033600915.1"/>
</dbReference>
<reference evidence="8" key="1">
    <citation type="submission" date="2020-01" db="EMBL/GenBank/DDBJ databases">
        <authorList>
            <consortium name="DOE Joint Genome Institute"/>
            <person name="Haridas S."/>
            <person name="Albert R."/>
            <person name="Binder M."/>
            <person name="Bloem J."/>
            <person name="Labutti K."/>
            <person name="Salamov A."/>
            <person name="Andreopoulos B."/>
            <person name="Baker S.E."/>
            <person name="Barry K."/>
            <person name="Bills G."/>
            <person name="Bluhm B.H."/>
            <person name="Cannon C."/>
            <person name="Castanera R."/>
            <person name="Culley D.E."/>
            <person name="Daum C."/>
            <person name="Ezra D."/>
            <person name="Gonzalez J.B."/>
            <person name="Henrissat B."/>
            <person name="Kuo A."/>
            <person name="Liang C."/>
            <person name="Lipzen A."/>
            <person name="Lutzoni F."/>
            <person name="Magnuson J."/>
            <person name="Mondo S."/>
            <person name="Nolan M."/>
            <person name="Ohm R."/>
            <person name="Pangilinan J."/>
            <person name="Park H.-J."/>
            <person name="Ramirez L."/>
            <person name="Alfaro M."/>
            <person name="Sun H."/>
            <person name="Tritt A."/>
            <person name="Yoshinaga Y."/>
            <person name="Zwiers L.-H."/>
            <person name="Turgeon B.G."/>
            <person name="Goodwin S.B."/>
            <person name="Spatafora J.W."/>
            <person name="Crous P.W."/>
            <person name="Grigoriev I.V."/>
        </authorList>
    </citation>
    <scope>NUCLEOTIDE SEQUENCE</scope>
    <source>
        <strain evidence="8">CBS 342.82</strain>
    </source>
</reference>
<proteinExistence type="predicted"/>
<organism evidence="8">
    <name type="scientific">Dissoconium aciculare CBS 342.82</name>
    <dbReference type="NCBI Taxonomy" id="1314786"/>
    <lineage>
        <taxon>Eukaryota</taxon>
        <taxon>Fungi</taxon>
        <taxon>Dikarya</taxon>
        <taxon>Ascomycota</taxon>
        <taxon>Pezizomycotina</taxon>
        <taxon>Dothideomycetes</taxon>
        <taxon>Dothideomycetidae</taxon>
        <taxon>Mycosphaerellales</taxon>
        <taxon>Dissoconiaceae</taxon>
        <taxon>Dissoconium</taxon>
    </lineage>
</organism>
<dbReference type="PANTHER" id="PTHR31845">
    <property type="entry name" value="FINGER DOMAIN PROTEIN, PUTATIVE-RELATED"/>
    <property type="match status" value="1"/>
</dbReference>
<dbReference type="Gene3D" id="4.10.240.10">
    <property type="entry name" value="Zn(2)-C6 fungal-type DNA-binding domain"/>
    <property type="match status" value="1"/>
</dbReference>
<dbReference type="SMART" id="SM00066">
    <property type="entry name" value="GAL4"/>
    <property type="match status" value="1"/>
</dbReference>
<dbReference type="Pfam" id="PF00172">
    <property type="entry name" value="Zn_clus"/>
    <property type="match status" value="1"/>
</dbReference>
<sequence>MSTQKRGRACEACSRIKTRCSLGTDPEASLPCERCLRLDKICTLTKPQRQKDRVQELEAKVAALTRLLQAQGITEPDTNPDDAGLSGDKAGSLQSLDAIVPVHLQALCLSRYIDDYVRICPLVVPTGDCSFETMRANRPILLHAIIFAASPGLLFDQMQEDIGQALLHTLSHRSIVEGEKSIEIMQALLITTAWFRSPAKHKHLAAAQLIAIAEGMAIDIGIADPASARFSMAITAHGQDISTVEAAATFLVCHLMSTLLADLSRRATRTPWSAYHDTCLMFLHASGSTLPTYRWLIHYCRSERLCAQILKEIGLNDSTKVYDISDRDFQQQVRHCNVMISEWKILLPSTLYVPEILIWEHVATAYLHETLLHTTTNQQSFAAPFIADRLTALDFPRPVIREDHVTSLFALRSALHNIIDLYAHMDTNKVMALPVLSYTSRALYALYMLLKLYVATTAPGNTYGSVLAPESLQLDTYCDKIMSLWKRLSQVDPRSGPARVTSAAVTLREYYINYLVSNPTIQSRTSFPSAATEMPVGDGVPAENMNMSTNSFDYDAIDWSLYFPLPLDDGDFFANEMDSIMTQGLMMPGISERNDLINL</sequence>
<dbReference type="SUPFAM" id="SSF57701">
    <property type="entry name" value="Zn2/Cys6 DNA-binding domain"/>
    <property type="match status" value="1"/>
</dbReference>
<dbReference type="GeneID" id="54358715"/>
<dbReference type="AlphaFoldDB" id="A0A6J3MD38"/>
<dbReference type="PROSITE" id="PS50048">
    <property type="entry name" value="ZN2_CY6_FUNGAL_2"/>
    <property type="match status" value="1"/>
</dbReference>
<evidence type="ECO:0000313" key="8">
    <source>
        <dbReference type="RefSeq" id="XP_033462967.1"/>
    </source>
</evidence>
<evidence type="ECO:0000256" key="4">
    <source>
        <dbReference type="ARBA" id="ARBA00023163"/>
    </source>
</evidence>
<dbReference type="GO" id="GO:0005634">
    <property type="term" value="C:nucleus"/>
    <property type="evidence" value="ECO:0007669"/>
    <property type="project" value="UniProtKB-SubCell"/>
</dbReference>
<evidence type="ECO:0000256" key="2">
    <source>
        <dbReference type="ARBA" id="ARBA00023015"/>
    </source>
</evidence>
<dbReference type="InterPro" id="IPR036864">
    <property type="entry name" value="Zn2-C6_fun-type_DNA-bd_sf"/>
</dbReference>
<evidence type="ECO:0000256" key="5">
    <source>
        <dbReference type="ARBA" id="ARBA00023242"/>
    </source>
</evidence>
<dbReference type="PROSITE" id="PS00463">
    <property type="entry name" value="ZN2_CY6_FUNGAL_1"/>
    <property type="match status" value="1"/>
</dbReference>
<comment type="subcellular location">
    <subcellularLocation>
        <location evidence="1">Nucleus</location>
    </subcellularLocation>
</comment>
<evidence type="ECO:0000313" key="7">
    <source>
        <dbReference type="Proteomes" id="UP000504637"/>
    </source>
</evidence>
<reference evidence="8" key="3">
    <citation type="submission" date="2025-08" db="UniProtKB">
        <authorList>
            <consortium name="RefSeq"/>
        </authorList>
    </citation>
    <scope>IDENTIFICATION</scope>
    <source>
        <strain evidence="8">CBS 342.82</strain>
    </source>
</reference>
<dbReference type="GO" id="GO:0008270">
    <property type="term" value="F:zinc ion binding"/>
    <property type="evidence" value="ECO:0007669"/>
    <property type="project" value="InterPro"/>
</dbReference>
<dbReference type="GO" id="GO:0000981">
    <property type="term" value="F:DNA-binding transcription factor activity, RNA polymerase II-specific"/>
    <property type="evidence" value="ECO:0007669"/>
    <property type="project" value="InterPro"/>
</dbReference>
<dbReference type="OrthoDB" id="3365636at2759"/>
<keyword evidence="7" id="KW-1185">Reference proteome</keyword>
<dbReference type="InterPro" id="IPR001138">
    <property type="entry name" value="Zn2Cys6_DnaBD"/>
</dbReference>
<accession>A0A6J3MD38</accession>
<gene>
    <name evidence="8" type="ORF">K489DRAFT_313151</name>
</gene>
<evidence type="ECO:0000259" key="6">
    <source>
        <dbReference type="PROSITE" id="PS50048"/>
    </source>
</evidence>
<dbReference type="Proteomes" id="UP000504637">
    <property type="component" value="Unplaced"/>
</dbReference>